<dbReference type="RefSeq" id="WP_204044344.1">
    <property type="nucleotide sequence ID" value="NZ_BOOA01000061.1"/>
</dbReference>
<dbReference type="HAMAP" id="MF_01588">
    <property type="entry name" value="DNA_ligase_A"/>
    <property type="match status" value="1"/>
</dbReference>
<keyword evidence="5 10" id="KW-0862">Zinc</keyword>
<evidence type="ECO:0000256" key="2">
    <source>
        <dbReference type="ARBA" id="ARBA00022705"/>
    </source>
</evidence>
<keyword evidence="14" id="KW-1185">Reference proteome</keyword>
<dbReference type="GO" id="GO:0003911">
    <property type="term" value="F:DNA ligase (NAD+) activity"/>
    <property type="evidence" value="ECO:0007669"/>
    <property type="project" value="UniProtKB-UniRule"/>
</dbReference>
<dbReference type="InterPro" id="IPR036420">
    <property type="entry name" value="BRCT_dom_sf"/>
</dbReference>
<dbReference type="PROSITE" id="PS01055">
    <property type="entry name" value="DNA_LIGASE_N1"/>
    <property type="match status" value="1"/>
</dbReference>
<dbReference type="Gene3D" id="1.10.287.610">
    <property type="entry name" value="Helix hairpin bin"/>
    <property type="match status" value="1"/>
</dbReference>
<evidence type="ECO:0000313" key="13">
    <source>
        <dbReference type="EMBL" id="GIH27697.1"/>
    </source>
</evidence>
<dbReference type="SUPFAM" id="SSF50249">
    <property type="entry name" value="Nucleic acid-binding proteins"/>
    <property type="match status" value="1"/>
</dbReference>
<protein>
    <recommendedName>
        <fullName evidence="10">DNA ligase</fullName>
        <ecNumber evidence="10">6.5.1.2</ecNumber>
    </recommendedName>
    <alternativeName>
        <fullName evidence="10">Polydeoxyribonucleotide synthase [NAD(+)]</fullName>
    </alternativeName>
</protein>
<feature type="active site" description="N6-AMP-lysine intermediate" evidence="10">
    <location>
        <position position="129"/>
    </location>
</feature>
<feature type="binding site" evidence="10">
    <location>
        <position position="184"/>
    </location>
    <ligand>
        <name>NAD(+)</name>
        <dbReference type="ChEBI" id="CHEBI:57540"/>
    </ligand>
</feature>
<feature type="binding site" evidence="10">
    <location>
        <position position="424"/>
    </location>
    <ligand>
        <name>Zn(2+)</name>
        <dbReference type="ChEBI" id="CHEBI:29105"/>
    </ligand>
</feature>
<evidence type="ECO:0000256" key="3">
    <source>
        <dbReference type="ARBA" id="ARBA00022723"/>
    </source>
</evidence>
<feature type="binding site" evidence="10">
    <location>
        <position position="150"/>
    </location>
    <ligand>
        <name>NAD(+)</name>
        <dbReference type="ChEBI" id="CHEBI:57540"/>
    </ligand>
</feature>
<evidence type="ECO:0000256" key="4">
    <source>
        <dbReference type="ARBA" id="ARBA00022763"/>
    </source>
</evidence>
<dbReference type="SMART" id="SM00292">
    <property type="entry name" value="BRCT"/>
    <property type="match status" value="1"/>
</dbReference>
<dbReference type="InterPro" id="IPR013839">
    <property type="entry name" value="DNAligase_adenylation"/>
</dbReference>
<dbReference type="InterPro" id="IPR010994">
    <property type="entry name" value="RuvA_2-like"/>
</dbReference>
<reference evidence="13" key="1">
    <citation type="submission" date="2021-01" db="EMBL/GenBank/DDBJ databases">
        <title>Whole genome shotgun sequence of Acrocarpospora phusangensis NBRC 108782.</title>
        <authorList>
            <person name="Komaki H."/>
            <person name="Tamura T."/>
        </authorList>
    </citation>
    <scope>NUCLEOTIDE SEQUENCE</scope>
    <source>
        <strain evidence="13">NBRC 108782</strain>
    </source>
</reference>
<dbReference type="InterPro" id="IPR013840">
    <property type="entry name" value="DNAligase_N"/>
</dbReference>
<dbReference type="InterPro" id="IPR012340">
    <property type="entry name" value="NA-bd_OB-fold"/>
</dbReference>
<proteinExistence type="inferred from homology"/>
<evidence type="ECO:0000256" key="6">
    <source>
        <dbReference type="ARBA" id="ARBA00022842"/>
    </source>
</evidence>
<dbReference type="Pfam" id="PF03120">
    <property type="entry name" value="OB_DNA_ligase"/>
    <property type="match status" value="1"/>
</dbReference>
<dbReference type="Gene3D" id="1.10.150.20">
    <property type="entry name" value="5' to 3' exonuclease, C-terminal subdomain"/>
    <property type="match status" value="2"/>
</dbReference>
<dbReference type="AlphaFoldDB" id="A0A919QEY3"/>
<keyword evidence="1 10" id="KW-0436">Ligase</keyword>
<evidence type="ECO:0000256" key="10">
    <source>
        <dbReference type="HAMAP-Rule" id="MF_01588"/>
    </source>
</evidence>
<dbReference type="InterPro" id="IPR004150">
    <property type="entry name" value="NAD_DNA_ligase_OB"/>
</dbReference>
<dbReference type="PROSITE" id="PS50172">
    <property type="entry name" value="BRCT"/>
    <property type="match status" value="1"/>
</dbReference>
<keyword evidence="2 10" id="KW-0235">DNA replication</keyword>
<evidence type="ECO:0000256" key="9">
    <source>
        <dbReference type="ARBA" id="ARBA00034005"/>
    </source>
</evidence>
<feature type="binding site" evidence="10">
    <location>
        <position position="330"/>
    </location>
    <ligand>
        <name>NAD(+)</name>
        <dbReference type="ChEBI" id="CHEBI:57540"/>
    </ligand>
</feature>
<dbReference type="Gene3D" id="3.40.50.10190">
    <property type="entry name" value="BRCT domain"/>
    <property type="match status" value="1"/>
</dbReference>
<dbReference type="Pfam" id="PF00533">
    <property type="entry name" value="BRCT"/>
    <property type="match status" value="1"/>
</dbReference>
<dbReference type="InterPro" id="IPR018239">
    <property type="entry name" value="DNA_ligase_AS"/>
</dbReference>
<keyword evidence="8 10" id="KW-0234">DNA repair</keyword>
<organism evidence="13 14">
    <name type="scientific">Acrocarpospora phusangensis</name>
    <dbReference type="NCBI Taxonomy" id="1070424"/>
    <lineage>
        <taxon>Bacteria</taxon>
        <taxon>Bacillati</taxon>
        <taxon>Actinomycetota</taxon>
        <taxon>Actinomycetes</taxon>
        <taxon>Streptosporangiales</taxon>
        <taxon>Streptosporangiaceae</taxon>
        <taxon>Acrocarpospora</taxon>
    </lineage>
</organism>
<evidence type="ECO:0000259" key="12">
    <source>
        <dbReference type="PROSITE" id="PS50172"/>
    </source>
</evidence>
<feature type="domain" description="BRCT" evidence="12">
    <location>
        <begin position="624"/>
        <end position="708"/>
    </location>
</feature>
<dbReference type="PIRSF" id="PIRSF001604">
    <property type="entry name" value="LigA"/>
    <property type="match status" value="1"/>
</dbReference>
<dbReference type="CDD" id="cd00114">
    <property type="entry name" value="LIGANc"/>
    <property type="match status" value="1"/>
</dbReference>
<dbReference type="GO" id="GO:0046872">
    <property type="term" value="F:metal ion binding"/>
    <property type="evidence" value="ECO:0007669"/>
    <property type="project" value="UniProtKB-KW"/>
</dbReference>
<keyword evidence="4 10" id="KW-0227">DNA damage</keyword>
<keyword evidence="6 10" id="KW-0460">Magnesium</keyword>
<evidence type="ECO:0000256" key="1">
    <source>
        <dbReference type="ARBA" id="ARBA00022598"/>
    </source>
</evidence>
<feature type="compositionally biased region" description="Low complexity" evidence="11">
    <location>
        <begin position="600"/>
        <end position="620"/>
    </location>
</feature>
<comment type="catalytic activity">
    <reaction evidence="9 10">
        <text>NAD(+) + (deoxyribonucleotide)n-3'-hydroxyl + 5'-phospho-(deoxyribonucleotide)m = (deoxyribonucleotide)n+m + AMP + beta-nicotinamide D-nucleotide.</text>
        <dbReference type="EC" id="6.5.1.2"/>
    </reaction>
</comment>
<dbReference type="InterPro" id="IPR041663">
    <property type="entry name" value="DisA/LigA_HHH"/>
</dbReference>
<dbReference type="SMART" id="SM00532">
    <property type="entry name" value="LIGANc"/>
    <property type="match status" value="1"/>
</dbReference>
<dbReference type="Pfam" id="PF12826">
    <property type="entry name" value="HHH_2"/>
    <property type="match status" value="1"/>
</dbReference>
<accession>A0A919QEY3</accession>
<evidence type="ECO:0000313" key="14">
    <source>
        <dbReference type="Proteomes" id="UP000640052"/>
    </source>
</evidence>
<feature type="binding site" evidence="10">
    <location>
        <position position="446"/>
    </location>
    <ligand>
        <name>Zn(2+)</name>
        <dbReference type="ChEBI" id="CHEBI:29105"/>
    </ligand>
</feature>
<feature type="region of interest" description="Disordered" evidence="11">
    <location>
        <begin position="598"/>
        <end position="620"/>
    </location>
</feature>
<comment type="similarity">
    <text evidence="10">Belongs to the NAD-dependent DNA ligase family. LigA subfamily.</text>
</comment>
<dbReference type="SUPFAM" id="SSF56091">
    <property type="entry name" value="DNA ligase/mRNA capping enzyme, catalytic domain"/>
    <property type="match status" value="1"/>
</dbReference>
<comment type="caution">
    <text evidence="10">Lacks conserved residue(s) required for the propagation of feature annotation.</text>
</comment>
<feature type="binding site" evidence="10">
    <location>
        <position position="427"/>
    </location>
    <ligand>
        <name>Zn(2+)</name>
        <dbReference type="ChEBI" id="CHEBI:29105"/>
    </ligand>
</feature>
<keyword evidence="3 10" id="KW-0479">Metal-binding</keyword>
<dbReference type="GO" id="GO:0006260">
    <property type="term" value="P:DNA replication"/>
    <property type="evidence" value="ECO:0007669"/>
    <property type="project" value="UniProtKB-KW"/>
</dbReference>
<feature type="binding site" evidence="10">
    <location>
        <position position="127"/>
    </location>
    <ligand>
        <name>NAD(+)</name>
        <dbReference type="ChEBI" id="CHEBI:57540"/>
    </ligand>
</feature>
<sequence length="708" mass="74343">MTEAQPGGVAEPLPHATPIADQAAYAAAVKSAVAAAAAYYADGDSVLDDDTYDRLVRGIEAYEAAHPEHLLPESPTGKVAGGAVVGDVPHTVPMLSLDNVFSADDLATWAAGLERRLGRPVERWSVEPKLDGLAVSARYRHGRLVQLVTRGDGVAGEDVSHAIGTVLGLPATLAERVSVEIRGEVLMTTAQFEAANEARVAHDGVPFANARSAAAGTLRARERTYKCETTFFGYGALPFEGESTAVREAAHSDLMKLIAGYGVRTTEETPVAGTVAATLPEIQARIEQIAALRPELEFGIDGIVIKTDLAVDQDQAGFSSRAPRWAIAYKLPATEKITKLLDVTWNVGRTGVIAPRAVLEPVRLDGSLVTYATLHNPADITRRGLMLGDSVTIYKAGDVIPRIEAPVVHLRTGAEQPIVFPSACPRCGGEIDASQERWRCVRGRDCHTVASIKYAVGRDQLDIEGLGETRIVQMVTAGLIGDFADLFTLTREQILGLDRMAEISTDNLLAAIERAKGKPLSKVFCALGVRGTGRSMSRRIARHFATMDAIRAADVDGVQAVEGIGPEKATLLVAELAELAPLIDKLVSAGVSMTEPGAIPPSAATASESTPDAASDAASGAESAPALPLAGMSVVVTGAMAGPLAALSRNEMNELVERAGGKSSGSVSAKTSLVVAGEKAGSKKDKAEKLGVRIVTPEEFADLVTGHF</sequence>
<feature type="binding site" evidence="10">
    <location>
        <begin position="49"/>
        <end position="53"/>
    </location>
    <ligand>
        <name>NAD(+)</name>
        <dbReference type="ChEBI" id="CHEBI:57540"/>
    </ligand>
</feature>
<evidence type="ECO:0000256" key="5">
    <source>
        <dbReference type="ARBA" id="ARBA00022833"/>
    </source>
</evidence>
<dbReference type="NCBIfam" id="TIGR00575">
    <property type="entry name" value="dnlj"/>
    <property type="match status" value="1"/>
</dbReference>
<gene>
    <name evidence="13" type="primary">ligA2</name>
    <name evidence="10" type="synonym">ligA</name>
    <name evidence="13" type="ORF">Aph01nite_60070</name>
</gene>
<dbReference type="Gene3D" id="2.40.50.140">
    <property type="entry name" value="Nucleic acid-binding proteins"/>
    <property type="match status" value="1"/>
</dbReference>
<evidence type="ECO:0000256" key="7">
    <source>
        <dbReference type="ARBA" id="ARBA00023027"/>
    </source>
</evidence>
<dbReference type="SUPFAM" id="SSF47781">
    <property type="entry name" value="RuvA domain 2-like"/>
    <property type="match status" value="1"/>
</dbReference>
<dbReference type="NCBIfam" id="NF005932">
    <property type="entry name" value="PRK07956.1"/>
    <property type="match status" value="1"/>
</dbReference>
<dbReference type="EMBL" id="BOOA01000061">
    <property type="protein sequence ID" value="GIH27697.1"/>
    <property type="molecule type" value="Genomic_DNA"/>
</dbReference>
<dbReference type="Gene3D" id="3.30.470.30">
    <property type="entry name" value="DNA ligase/mRNA capping enzyme"/>
    <property type="match status" value="1"/>
</dbReference>
<comment type="cofactor">
    <cofactor evidence="10">
        <name>Mg(2+)</name>
        <dbReference type="ChEBI" id="CHEBI:18420"/>
    </cofactor>
    <cofactor evidence="10">
        <name>Mn(2+)</name>
        <dbReference type="ChEBI" id="CHEBI:29035"/>
    </cofactor>
</comment>
<dbReference type="Proteomes" id="UP000640052">
    <property type="component" value="Unassembled WGS sequence"/>
</dbReference>
<keyword evidence="7 10" id="KW-0520">NAD</keyword>
<keyword evidence="10" id="KW-0464">Manganese</keyword>
<evidence type="ECO:0000256" key="8">
    <source>
        <dbReference type="ARBA" id="ARBA00023204"/>
    </source>
</evidence>
<dbReference type="GO" id="GO:0006281">
    <property type="term" value="P:DNA repair"/>
    <property type="evidence" value="ECO:0007669"/>
    <property type="project" value="UniProtKB-KW"/>
</dbReference>
<feature type="binding site" evidence="10">
    <location>
        <position position="306"/>
    </location>
    <ligand>
        <name>NAD(+)</name>
        <dbReference type="ChEBI" id="CHEBI:57540"/>
    </ligand>
</feature>
<comment type="function">
    <text evidence="10">DNA ligase that catalyzes the formation of phosphodiester linkages between 5'-phosphoryl and 3'-hydroxyl groups in double-stranded DNA using NAD as a coenzyme and as the energy source for the reaction. It is essential for DNA replication and repair of damaged DNA.</text>
</comment>
<dbReference type="EC" id="6.5.1.2" evidence="10"/>
<feature type="binding site" evidence="10">
    <location>
        <begin position="96"/>
        <end position="97"/>
    </location>
    <ligand>
        <name>NAD(+)</name>
        <dbReference type="ChEBI" id="CHEBI:57540"/>
    </ligand>
</feature>
<dbReference type="CDD" id="cd17748">
    <property type="entry name" value="BRCT_DNA_ligase_like"/>
    <property type="match status" value="1"/>
</dbReference>
<dbReference type="InterPro" id="IPR001357">
    <property type="entry name" value="BRCT_dom"/>
</dbReference>
<dbReference type="InterPro" id="IPR001679">
    <property type="entry name" value="DNA_ligase"/>
</dbReference>
<comment type="caution">
    <text evidence="13">The sequence shown here is derived from an EMBL/GenBank/DDBJ whole genome shotgun (WGS) entry which is preliminary data.</text>
</comment>
<name>A0A919QEY3_9ACTN</name>
<dbReference type="Pfam" id="PF01653">
    <property type="entry name" value="DNA_ligase_aden"/>
    <property type="match status" value="1"/>
</dbReference>
<dbReference type="SUPFAM" id="SSF52113">
    <property type="entry name" value="BRCT domain"/>
    <property type="match status" value="1"/>
</dbReference>
<evidence type="ECO:0000256" key="11">
    <source>
        <dbReference type="SAM" id="MobiDB-lite"/>
    </source>
</evidence>